<evidence type="ECO:0000259" key="5">
    <source>
        <dbReference type="Pfam" id="PF08573"/>
    </source>
</evidence>
<dbReference type="PANTHER" id="PTHR15107">
    <property type="entry name" value="RETINOBLASTOMA BINDING PROTEIN 8"/>
    <property type="match status" value="1"/>
</dbReference>
<evidence type="ECO:0000313" key="7">
    <source>
        <dbReference type="Proteomes" id="UP000266196"/>
    </source>
</evidence>
<accession>A0A397FCR1</accession>
<dbReference type="InterPro" id="IPR003107">
    <property type="entry name" value="HAT"/>
</dbReference>
<dbReference type="GO" id="GO:0006396">
    <property type="term" value="P:RNA processing"/>
    <property type="evidence" value="ECO:0007669"/>
    <property type="project" value="InterPro"/>
</dbReference>
<sequence>MKSVLLEREARTHGDGDAKAREEALLTEGRTRYPTFEKLHMMAGQFYEDLGDLDGARKHLRDGLASCPKSIALWKQLTRLEEKTKGEMKARSVLESGRLKNPKNPELWLEAIRLEARHHNDKGQENLMAKALQECPDAGILLAESIDIAPRTQQRRPPAAFKYIEVVRKRDERMALPGHACDECARYYAALGDEFDGDQFACSRHRAKWEPYATPEDFWRLSFPDSAS</sequence>
<evidence type="ECO:0000256" key="1">
    <source>
        <dbReference type="ARBA" id="ARBA00004123"/>
    </source>
</evidence>
<comment type="subcellular location">
    <subcellularLocation>
        <location evidence="1">Nucleus</location>
    </subcellularLocation>
</comment>
<evidence type="ECO:0000313" key="6">
    <source>
        <dbReference type="EMBL" id="RHZ19144.1"/>
    </source>
</evidence>
<dbReference type="GO" id="GO:0005634">
    <property type="term" value="C:nucleus"/>
    <property type="evidence" value="ECO:0007669"/>
    <property type="project" value="UniProtKB-SubCell"/>
</dbReference>
<dbReference type="Gene3D" id="1.25.40.10">
    <property type="entry name" value="Tetratricopeptide repeat domain"/>
    <property type="match status" value="1"/>
</dbReference>
<reference evidence="6 7" key="1">
    <citation type="submission" date="2018-08" db="EMBL/GenBank/DDBJ databases">
        <title>Aphanomyces genome sequencing and annotation.</title>
        <authorList>
            <person name="Minardi D."/>
            <person name="Oidtmann B."/>
            <person name="Van Der Giezen M."/>
            <person name="Studholme D.J."/>
        </authorList>
    </citation>
    <scope>NUCLEOTIDE SEQUENCE [LARGE SCALE GENOMIC DNA]</scope>
    <source>
        <strain evidence="6 7">197901</strain>
    </source>
</reference>
<dbReference type="EMBL" id="QUTE01009380">
    <property type="protein sequence ID" value="RHZ19144.1"/>
    <property type="molecule type" value="Genomic_DNA"/>
</dbReference>
<evidence type="ECO:0000256" key="2">
    <source>
        <dbReference type="ARBA" id="ARBA00022763"/>
    </source>
</evidence>
<dbReference type="PANTHER" id="PTHR15107:SF0">
    <property type="entry name" value="DNA ENDONUCLEASE ACTIVATOR CTP1 C-TERMINAL DOMAIN-CONTAINING PROTEIN"/>
    <property type="match status" value="1"/>
</dbReference>
<dbReference type="GO" id="GO:0003684">
    <property type="term" value="F:damaged DNA binding"/>
    <property type="evidence" value="ECO:0007669"/>
    <property type="project" value="TreeGrafter"/>
</dbReference>
<dbReference type="Pfam" id="PF13428">
    <property type="entry name" value="TPR_14"/>
    <property type="match status" value="1"/>
</dbReference>
<feature type="domain" description="DNA endonuclease activator Ctp1 C-terminal" evidence="5">
    <location>
        <begin position="162"/>
        <end position="192"/>
    </location>
</feature>
<keyword evidence="2" id="KW-0227">DNA damage</keyword>
<dbReference type="InterPro" id="IPR011990">
    <property type="entry name" value="TPR-like_helical_dom_sf"/>
</dbReference>
<dbReference type="AlphaFoldDB" id="A0A397FCR1"/>
<feature type="region of interest" description="Disordered" evidence="4">
    <location>
        <begin position="1"/>
        <end position="21"/>
    </location>
</feature>
<evidence type="ECO:0000256" key="4">
    <source>
        <dbReference type="SAM" id="MobiDB-lite"/>
    </source>
</evidence>
<dbReference type="VEuPathDB" id="FungiDB:H257_16063"/>
<dbReference type="InterPro" id="IPR013882">
    <property type="entry name" value="Ctp1_C"/>
</dbReference>
<dbReference type="SUPFAM" id="SSF48452">
    <property type="entry name" value="TPR-like"/>
    <property type="match status" value="1"/>
</dbReference>
<name>A0A397FCR1_APHAT</name>
<dbReference type="Pfam" id="PF08573">
    <property type="entry name" value="SAE2"/>
    <property type="match status" value="2"/>
</dbReference>
<feature type="domain" description="DNA endonuclease activator Ctp1 C-terminal" evidence="5">
    <location>
        <begin position="201"/>
        <end position="226"/>
    </location>
</feature>
<comment type="caution">
    <text evidence="6">The sequence shown here is derived from an EMBL/GenBank/DDBJ whole genome shotgun (WGS) entry which is preliminary data.</text>
</comment>
<evidence type="ECO:0000256" key="3">
    <source>
        <dbReference type="ARBA" id="ARBA00023242"/>
    </source>
</evidence>
<dbReference type="InterPro" id="IPR033316">
    <property type="entry name" value="RBBP8-like"/>
</dbReference>
<proteinExistence type="predicted"/>
<organism evidence="6 7">
    <name type="scientific">Aphanomyces astaci</name>
    <name type="common">Crayfish plague agent</name>
    <dbReference type="NCBI Taxonomy" id="112090"/>
    <lineage>
        <taxon>Eukaryota</taxon>
        <taxon>Sar</taxon>
        <taxon>Stramenopiles</taxon>
        <taxon>Oomycota</taxon>
        <taxon>Saprolegniomycetes</taxon>
        <taxon>Saprolegniales</taxon>
        <taxon>Verrucalvaceae</taxon>
        <taxon>Aphanomyces</taxon>
    </lineage>
</organism>
<keyword evidence="3" id="KW-0539">Nucleus</keyword>
<gene>
    <name evidence="6" type="ORF">DYB31_006462</name>
</gene>
<dbReference type="Proteomes" id="UP000266196">
    <property type="component" value="Unassembled WGS sequence"/>
</dbReference>
<dbReference type="GO" id="GO:0010792">
    <property type="term" value="P:DNA double-strand break processing involved in repair via single-strand annealing"/>
    <property type="evidence" value="ECO:0007669"/>
    <property type="project" value="TreeGrafter"/>
</dbReference>
<dbReference type="SMART" id="SM00386">
    <property type="entry name" value="HAT"/>
    <property type="match status" value="2"/>
</dbReference>
<protein>
    <recommendedName>
        <fullName evidence="5">DNA endonuclease activator Ctp1 C-terminal domain-containing protein</fullName>
    </recommendedName>
</protein>